<dbReference type="Pfam" id="PF03453">
    <property type="entry name" value="MoeA_N"/>
    <property type="match status" value="1"/>
</dbReference>
<dbReference type="Gene3D" id="3.90.105.10">
    <property type="entry name" value="Molybdopterin biosynthesis moea protein, domain 2"/>
    <property type="match status" value="1"/>
</dbReference>
<dbReference type="Gene3D" id="2.170.190.11">
    <property type="entry name" value="Molybdopterin biosynthesis moea protein, domain 3"/>
    <property type="match status" value="1"/>
</dbReference>
<evidence type="ECO:0000313" key="5">
    <source>
        <dbReference type="Proteomes" id="UP000632195"/>
    </source>
</evidence>
<dbReference type="GO" id="GO:0005737">
    <property type="term" value="C:cytoplasm"/>
    <property type="evidence" value="ECO:0007669"/>
    <property type="project" value="TreeGrafter"/>
</dbReference>
<dbReference type="AlphaFoldDB" id="A0AA37F8P6"/>
<dbReference type="Gene3D" id="3.40.980.10">
    <property type="entry name" value="MoaB/Mog-like domain"/>
    <property type="match status" value="1"/>
</dbReference>
<evidence type="ECO:0000313" key="4">
    <source>
        <dbReference type="EMBL" id="GGM67338.1"/>
    </source>
</evidence>
<evidence type="ECO:0000259" key="3">
    <source>
        <dbReference type="SMART" id="SM00852"/>
    </source>
</evidence>
<evidence type="ECO:0000256" key="1">
    <source>
        <dbReference type="ARBA" id="ARBA00005046"/>
    </source>
</evidence>
<comment type="pathway">
    <text evidence="1">Cofactor biosynthesis; molybdopterin biosynthesis.</text>
</comment>
<dbReference type="InterPro" id="IPR038987">
    <property type="entry name" value="MoeA-like"/>
</dbReference>
<keyword evidence="5" id="KW-1185">Reference proteome</keyword>
<sequence>MFRDLISLGQARELASRYLRVSVGTEEVNVLDSVGRISSEHVFSGVATPPFDRSTVDGFAVRSADLQSASPDSPVALKVYAEQRIGREAVTLPQGKYCVRIDTGAQMPYGSDAVVMLEETEESGGTVYFRRPPARWQNVAMRGSDTSPGQLVLRRGDLIGWGHVAHLSSIGIDMVRVLAQLRVGIISTGDELLVPGQEHSGPGIYDSNGPALFSLFSSYRGILPRYYGPVRDSEDEIGRALQRSMAENHITVVSGGTSVGRHDLVREIVARMEPGIVFHGIRVRPGMPTLLALNGDHPVIGLPGFPVSSTMMLTAVFLEPILRCAGYSTNQPLLQATMARAVSPSEGKTLLVPVKVTGKPGRMLAHPIQGLSGSISRLADVDGFVELDSPVGAGESVGVRLYRQNLGGGEGIVACSVRHAMKHFSAQIGGLRVVPMEEQAALDALRRGEAEMCVASTQTGEFRTVAVVEEGIDMVSFGNTETIISPLLWEDEEQIARYLQGKALFHATSEDEAAALARRMGCSYLRYSGGEGRWKVSHYLLSRGDGAWGH</sequence>
<accession>A0AA37F8P6</accession>
<dbReference type="GO" id="GO:0006777">
    <property type="term" value="P:Mo-molybdopterin cofactor biosynthetic process"/>
    <property type="evidence" value="ECO:0007669"/>
    <property type="project" value="UniProtKB-KW"/>
</dbReference>
<dbReference type="PANTHER" id="PTHR10192">
    <property type="entry name" value="MOLYBDOPTERIN BIOSYNTHESIS PROTEIN"/>
    <property type="match status" value="1"/>
</dbReference>
<dbReference type="EMBL" id="BMNY01000001">
    <property type="protein sequence ID" value="GGM67338.1"/>
    <property type="molecule type" value="Genomic_DNA"/>
</dbReference>
<reference evidence="4" key="1">
    <citation type="journal article" date="2014" name="Int. J. Syst. Evol. Microbiol.">
        <title>Complete genome sequence of Corynebacterium casei LMG S-19264T (=DSM 44701T), isolated from a smear-ripened cheese.</title>
        <authorList>
            <consortium name="US DOE Joint Genome Institute (JGI-PGF)"/>
            <person name="Walter F."/>
            <person name="Albersmeier A."/>
            <person name="Kalinowski J."/>
            <person name="Ruckert C."/>
        </authorList>
    </citation>
    <scope>NUCLEOTIDE SEQUENCE</scope>
    <source>
        <strain evidence="4">JCM 13583</strain>
    </source>
</reference>
<dbReference type="SMART" id="SM00852">
    <property type="entry name" value="MoCF_biosynth"/>
    <property type="match status" value="1"/>
</dbReference>
<evidence type="ECO:0000256" key="2">
    <source>
        <dbReference type="ARBA" id="ARBA00023150"/>
    </source>
</evidence>
<gene>
    <name evidence="4" type="ORF">GCM10007108_01760</name>
</gene>
<dbReference type="Proteomes" id="UP000632195">
    <property type="component" value="Unassembled WGS sequence"/>
</dbReference>
<dbReference type="InterPro" id="IPR036425">
    <property type="entry name" value="MoaB/Mog-like_dom_sf"/>
</dbReference>
<feature type="domain" description="MoaB/Mog" evidence="3">
    <location>
        <begin position="184"/>
        <end position="324"/>
    </location>
</feature>
<dbReference type="Gene3D" id="2.40.340.10">
    <property type="entry name" value="MoeA, C-terminal, domain IV"/>
    <property type="match status" value="1"/>
</dbReference>
<comment type="caution">
    <text evidence="4">The sequence shown here is derived from an EMBL/GenBank/DDBJ whole genome shotgun (WGS) entry which is preliminary data.</text>
</comment>
<dbReference type="SUPFAM" id="SSF53218">
    <property type="entry name" value="Molybdenum cofactor biosynthesis proteins"/>
    <property type="match status" value="1"/>
</dbReference>
<organism evidence="4 5">
    <name type="scientific">Thermogymnomonas acidicola</name>
    <dbReference type="NCBI Taxonomy" id="399579"/>
    <lineage>
        <taxon>Archaea</taxon>
        <taxon>Methanobacteriati</taxon>
        <taxon>Thermoplasmatota</taxon>
        <taxon>Thermoplasmata</taxon>
        <taxon>Thermoplasmatales</taxon>
        <taxon>Thermogymnomonas</taxon>
    </lineage>
</organism>
<dbReference type="SUPFAM" id="SSF63882">
    <property type="entry name" value="MoeA N-terminal region -like"/>
    <property type="match status" value="1"/>
</dbReference>
<protein>
    <recommendedName>
        <fullName evidence="3">MoaB/Mog domain-containing protein</fullName>
    </recommendedName>
</protein>
<dbReference type="RefSeq" id="WP_188679524.1">
    <property type="nucleotide sequence ID" value="NZ_BMNY01000001.1"/>
</dbReference>
<dbReference type="GO" id="GO:0061599">
    <property type="term" value="F:molybdopterin molybdotransferase activity"/>
    <property type="evidence" value="ECO:0007669"/>
    <property type="project" value="TreeGrafter"/>
</dbReference>
<dbReference type="Pfam" id="PF00994">
    <property type="entry name" value="MoCF_biosynth"/>
    <property type="match status" value="1"/>
</dbReference>
<dbReference type="Pfam" id="PF03454">
    <property type="entry name" value="MoeA_C"/>
    <property type="match status" value="1"/>
</dbReference>
<dbReference type="InterPro" id="IPR036135">
    <property type="entry name" value="MoeA_linker/N_sf"/>
</dbReference>
<dbReference type="InterPro" id="IPR005110">
    <property type="entry name" value="MoeA_linker/N"/>
</dbReference>
<name>A0AA37F8P6_9ARCH</name>
<keyword evidence="2" id="KW-0501">Molybdenum cofactor biosynthesis</keyword>
<dbReference type="SUPFAM" id="SSF63867">
    <property type="entry name" value="MoeA C-terminal domain-like"/>
    <property type="match status" value="1"/>
</dbReference>
<dbReference type="InterPro" id="IPR036688">
    <property type="entry name" value="MoeA_C_domain_IV_sf"/>
</dbReference>
<reference evidence="4" key="2">
    <citation type="submission" date="2022-09" db="EMBL/GenBank/DDBJ databases">
        <authorList>
            <person name="Sun Q."/>
            <person name="Ohkuma M."/>
        </authorList>
    </citation>
    <scope>NUCLEOTIDE SEQUENCE</scope>
    <source>
        <strain evidence="4">JCM 13583</strain>
    </source>
</reference>
<dbReference type="InterPro" id="IPR001453">
    <property type="entry name" value="MoaB/Mog_dom"/>
</dbReference>
<dbReference type="PANTHER" id="PTHR10192:SF5">
    <property type="entry name" value="GEPHYRIN"/>
    <property type="match status" value="1"/>
</dbReference>
<dbReference type="CDD" id="cd00887">
    <property type="entry name" value="MoeA"/>
    <property type="match status" value="1"/>
</dbReference>
<proteinExistence type="predicted"/>
<dbReference type="InterPro" id="IPR005111">
    <property type="entry name" value="MoeA_C_domain_IV"/>
</dbReference>